<evidence type="ECO:0000256" key="2">
    <source>
        <dbReference type="ARBA" id="ARBA00023125"/>
    </source>
</evidence>
<keyword evidence="1" id="KW-0805">Transcription regulation</keyword>
<dbReference type="AlphaFoldDB" id="A0A1V4SSV4"/>
<name>A0A1V4SSV4_9CLOT</name>
<dbReference type="Pfam" id="PF08220">
    <property type="entry name" value="HTH_DeoR"/>
    <property type="match status" value="1"/>
</dbReference>
<dbReference type="InterPro" id="IPR014036">
    <property type="entry name" value="DeoR-like_C"/>
</dbReference>
<protein>
    <submittedName>
        <fullName evidence="5">HTH-type transcriptional repressor GlcR</fullName>
    </submittedName>
</protein>
<dbReference type="GO" id="GO:0003677">
    <property type="term" value="F:DNA binding"/>
    <property type="evidence" value="ECO:0007669"/>
    <property type="project" value="UniProtKB-KW"/>
</dbReference>
<dbReference type="SMART" id="SM00420">
    <property type="entry name" value="HTH_DEOR"/>
    <property type="match status" value="1"/>
</dbReference>
<dbReference type="InterPro" id="IPR037171">
    <property type="entry name" value="NagB/RpiA_transferase-like"/>
</dbReference>
<evidence type="ECO:0000259" key="4">
    <source>
        <dbReference type="PROSITE" id="PS51000"/>
    </source>
</evidence>
<dbReference type="PRINTS" id="PR00037">
    <property type="entry name" value="HTHLACR"/>
</dbReference>
<dbReference type="PROSITE" id="PS00894">
    <property type="entry name" value="HTH_DEOR_1"/>
    <property type="match status" value="1"/>
</dbReference>
<dbReference type="Pfam" id="PF00455">
    <property type="entry name" value="DeoRC"/>
    <property type="match status" value="1"/>
</dbReference>
<dbReference type="GO" id="GO:0003700">
    <property type="term" value="F:DNA-binding transcription factor activity"/>
    <property type="evidence" value="ECO:0007669"/>
    <property type="project" value="InterPro"/>
</dbReference>
<dbReference type="Gene3D" id="3.40.50.1360">
    <property type="match status" value="1"/>
</dbReference>
<reference evidence="5 6" key="1">
    <citation type="submission" date="2016-02" db="EMBL/GenBank/DDBJ databases">
        <title>Genome sequence of Clostridium thermobutyricum DSM 4928.</title>
        <authorList>
            <person name="Poehlein A."/>
            <person name="Daniel R."/>
        </authorList>
    </citation>
    <scope>NUCLEOTIDE SEQUENCE [LARGE SCALE GENOMIC DNA]</scope>
    <source>
        <strain evidence="5 6">DSM 4928</strain>
    </source>
</reference>
<dbReference type="Gene3D" id="1.10.10.10">
    <property type="entry name" value="Winged helix-like DNA-binding domain superfamily/Winged helix DNA-binding domain"/>
    <property type="match status" value="1"/>
</dbReference>
<organism evidence="5 6">
    <name type="scientific">Clostridium thermobutyricum DSM 4928</name>
    <dbReference type="NCBI Taxonomy" id="1121339"/>
    <lineage>
        <taxon>Bacteria</taxon>
        <taxon>Bacillati</taxon>
        <taxon>Bacillota</taxon>
        <taxon>Clostridia</taxon>
        <taxon>Eubacteriales</taxon>
        <taxon>Clostridiaceae</taxon>
        <taxon>Clostridium</taxon>
    </lineage>
</organism>
<comment type="caution">
    <text evidence="5">The sequence shown here is derived from an EMBL/GenBank/DDBJ whole genome shotgun (WGS) entry which is preliminary data.</text>
</comment>
<dbReference type="PANTHER" id="PTHR30363">
    <property type="entry name" value="HTH-TYPE TRANSCRIPTIONAL REGULATOR SRLR-RELATED"/>
    <property type="match status" value="1"/>
</dbReference>
<dbReference type="SUPFAM" id="SSF46785">
    <property type="entry name" value="Winged helix' DNA-binding domain"/>
    <property type="match status" value="1"/>
</dbReference>
<dbReference type="PANTHER" id="PTHR30363:SF56">
    <property type="entry name" value="TRANSCRIPTIONAL REGULATOR, DEOR FAMILY"/>
    <property type="match status" value="1"/>
</dbReference>
<dbReference type="SMART" id="SM01134">
    <property type="entry name" value="DeoRC"/>
    <property type="match status" value="1"/>
</dbReference>
<evidence type="ECO:0000256" key="3">
    <source>
        <dbReference type="ARBA" id="ARBA00023163"/>
    </source>
</evidence>
<keyword evidence="3" id="KW-0804">Transcription</keyword>
<dbReference type="SUPFAM" id="SSF100950">
    <property type="entry name" value="NagB/RpiA/CoA transferase-like"/>
    <property type="match status" value="1"/>
</dbReference>
<dbReference type="InterPro" id="IPR036390">
    <property type="entry name" value="WH_DNA-bd_sf"/>
</dbReference>
<dbReference type="InterPro" id="IPR036388">
    <property type="entry name" value="WH-like_DNA-bd_sf"/>
</dbReference>
<dbReference type="Proteomes" id="UP000191448">
    <property type="component" value="Unassembled WGS sequence"/>
</dbReference>
<dbReference type="OrthoDB" id="9797223at2"/>
<evidence type="ECO:0000313" key="5">
    <source>
        <dbReference type="EMBL" id="OPX46924.1"/>
    </source>
</evidence>
<dbReference type="InterPro" id="IPR050313">
    <property type="entry name" value="Carb_Metab_HTH_regulators"/>
</dbReference>
<evidence type="ECO:0000313" key="6">
    <source>
        <dbReference type="Proteomes" id="UP000191448"/>
    </source>
</evidence>
<dbReference type="RefSeq" id="WP_158082727.1">
    <property type="nucleotide sequence ID" value="NZ_LTAY01000061.1"/>
</dbReference>
<dbReference type="EMBL" id="LTAY01000061">
    <property type="protein sequence ID" value="OPX46924.1"/>
    <property type="molecule type" value="Genomic_DNA"/>
</dbReference>
<dbReference type="InterPro" id="IPR018356">
    <property type="entry name" value="Tscrpt_reg_HTH_DeoR_CS"/>
</dbReference>
<dbReference type="PROSITE" id="PS51000">
    <property type="entry name" value="HTH_DEOR_2"/>
    <property type="match status" value="1"/>
</dbReference>
<gene>
    <name evidence="5" type="primary">glcR_2</name>
    <name evidence="5" type="ORF">CLTHE_24010</name>
</gene>
<feature type="domain" description="HTH deoR-type" evidence="4">
    <location>
        <begin position="3"/>
        <end position="58"/>
    </location>
</feature>
<evidence type="ECO:0000256" key="1">
    <source>
        <dbReference type="ARBA" id="ARBA00023015"/>
    </source>
</evidence>
<sequence length="246" mass="27877">MLTEKRYEVILDLLDENEVIKSSTIAGATNSSESTIRRDLIVLEKRGLLKRIHGGAKSLSDKLNSTLSDKKVEKNIHEKRLIGELSANLIEENDYIFIDGSETAKFLIKNINGKNIFVFTNSLKSAELLGKLKIKSYLFGGNITSNLCTFGENVINEINKISFDKVFFETDGIDIKYGFTTKSVEDSKIKEALYKKANEVYILADNSKFNKIEKVKFLDIDKGFIITDEKSDINEFNKEKIIVVKQ</sequence>
<keyword evidence="2" id="KW-0238">DNA-binding</keyword>
<proteinExistence type="predicted"/>
<accession>A0A1V4SSV4</accession>
<dbReference type="InterPro" id="IPR001034">
    <property type="entry name" value="DeoR_HTH"/>
</dbReference>